<reference evidence="2 3" key="2">
    <citation type="journal article" date="2013" name="IMA Fungus">
        <title>IMA Genome-F 1: Ceratocystis fimbriata: Draft nuclear genome sequence for the plant pathogen, Ceratocystis fimbriata.</title>
        <authorList>
            <person name="Wilken P.M."/>
            <person name="Steenkamp E.T."/>
            <person name="Wingfield M.J."/>
            <person name="de Beer Z.W."/>
            <person name="Wingfield B.D."/>
        </authorList>
    </citation>
    <scope>NUCLEOTIDE SEQUENCE [LARGE SCALE GENOMIC DNA]</scope>
    <source>
        <strain evidence="2 3">CBS 114723</strain>
    </source>
</reference>
<protein>
    <submittedName>
        <fullName evidence="2">Uncharacterized protein</fullName>
    </submittedName>
</protein>
<evidence type="ECO:0000256" key="1">
    <source>
        <dbReference type="SAM" id="Phobius"/>
    </source>
</evidence>
<keyword evidence="1" id="KW-0812">Transmembrane</keyword>
<name>A0A2C5X6F8_9PEZI</name>
<keyword evidence="3" id="KW-1185">Reference proteome</keyword>
<sequence>MTMCPDWAIKIAAWDAPMQCPLNLHTAYNRSSSDLTVVIIVITLNVVVVVVAIAQSQVIFAPFTTLLADQTLVLCPHGSIRLARTLTIDFVNDAEKFCITCVLISSSFSSSGGAKSFDVVLRPPGFEADEFDAIISTLAPMLPSAA</sequence>
<evidence type="ECO:0000313" key="2">
    <source>
        <dbReference type="EMBL" id="PHH53503.1"/>
    </source>
</evidence>
<dbReference type="AlphaFoldDB" id="A0A2C5X6F8"/>
<gene>
    <name evidence="2" type="ORF">CFIMG_008172RA00001</name>
</gene>
<accession>A0A2C5X6F8</accession>
<keyword evidence="1" id="KW-1133">Transmembrane helix</keyword>
<proteinExistence type="predicted"/>
<dbReference type="EMBL" id="APWK03000042">
    <property type="protein sequence ID" value="PHH53503.1"/>
    <property type="molecule type" value="Genomic_DNA"/>
</dbReference>
<organism evidence="2 3">
    <name type="scientific">Ceratocystis fimbriata CBS 114723</name>
    <dbReference type="NCBI Taxonomy" id="1035309"/>
    <lineage>
        <taxon>Eukaryota</taxon>
        <taxon>Fungi</taxon>
        <taxon>Dikarya</taxon>
        <taxon>Ascomycota</taxon>
        <taxon>Pezizomycotina</taxon>
        <taxon>Sordariomycetes</taxon>
        <taxon>Hypocreomycetidae</taxon>
        <taxon>Microascales</taxon>
        <taxon>Ceratocystidaceae</taxon>
        <taxon>Ceratocystis</taxon>
    </lineage>
</organism>
<evidence type="ECO:0000313" key="3">
    <source>
        <dbReference type="Proteomes" id="UP000222788"/>
    </source>
</evidence>
<keyword evidence="1" id="KW-0472">Membrane</keyword>
<dbReference type="Proteomes" id="UP000222788">
    <property type="component" value="Unassembled WGS sequence"/>
</dbReference>
<feature type="transmembrane region" description="Helical" evidence="1">
    <location>
        <begin position="35"/>
        <end position="54"/>
    </location>
</feature>
<comment type="caution">
    <text evidence="2">The sequence shown here is derived from an EMBL/GenBank/DDBJ whole genome shotgun (WGS) entry which is preliminary data.</text>
</comment>
<reference evidence="2 3" key="1">
    <citation type="journal article" date="2013" name="Fungal Biol.">
        <title>Analysis of microsatellite markers in the genome of the plant pathogen Ceratocystis fimbriata.</title>
        <authorList>
            <person name="Simpson M.C."/>
            <person name="Wilken P.M."/>
            <person name="Coetzee M.P."/>
            <person name="Wingfield M.J."/>
            <person name="Wingfield B.D."/>
        </authorList>
    </citation>
    <scope>NUCLEOTIDE SEQUENCE [LARGE SCALE GENOMIC DNA]</scope>
    <source>
        <strain evidence="2 3">CBS 114723</strain>
    </source>
</reference>